<name>A0A0K0FT47_STRVS</name>
<organism evidence="1 2">
    <name type="scientific">Strongyloides venezuelensis</name>
    <name type="common">Threadworm</name>
    <dbReference type="NCBI Taxonomy" id="75913"/>
    <lineage>
        <taxon>Eukaryota</taxon>
        <taxon>Metazoa</taxon>
        <taxon>Ecdysozoa</taxon>
        <taxon>Nematoda</taxon>
        <taxon>Chromadorea</taxon>
        <taxon>Rhabditida</taxon>
        <taxon>Tylenchina</taxon>
        <taxon>Panagrolaimomorpha</taxon>
        <taxon>Strongyloidoidea</taxon>
        <taxon>Strongyloididae</taxon>
        <taxon>Strongyloides</taxon>
    </lineage>
</organism>
<dbReference type="Proteomes" id="UP000035680">
    <property type="component" value="Unassembled WGS sequence"/>
</dbReference>
<reference evidence="2" key="2">
    <citation type="submission" date="2015-08" db="UniProtKB">
        <authorList>
            <consortium name="WormBaseParasite"/>
        </authorList>
    </citation>
    <scope>IDENTIFICATION</scope>
</reference>
<evidence type="ECO:0000313" key="1">
    <source>
        <dbReference type="Proteomes" id="UP000035680"/>
    </source>
</evidence>
<proteinExistence type="predicted"/>
<dbReference type="AlphaFoldDB" id="A0A0K0FT47"/>
<dbReference type="WBParaSite" id="SVE_1481300.1">
    <property type="protein sequence ID" value="SVE_1481300.1"/>
    <property type="gene ID" value="SVE_1481300"/>
</dbReference>
<sequence length="147" mass="16683">MFFNKGFKFFNNSLPSTSTVQRYVKDLANEALVKLQDKLEDYKFVFSFDGYKFQQRKMIECETVIFPVSSKSTDIAAVISITCDGAASCLKAALRPLHCAHGFHLVVTQAIDRSPYQCIRNLFSRARGIAASFRRTVNSLKKITYAY</sequence>
<accession>A0A0K0FT47</accession>
<evidence type="ECO:0000313" key="2">
    <source>
        <dbReference type="WBParaSite" id="SVE_1481300.1"/>
    </source>
</evidence>
<protein>
    <submittedName>
        <fullName evidence="2">SWIM-type domain-containing protein</fullName>
    </submittedName>
</protein>
<keyword evidence="1" id="KW-1185">Reference proteome</keyword>
<reference evidence="1" key="1">
    <citation type="submission" date="2014-07" db="EMBL/GenBank/DDBJ databases">
        <authorList>
            <person name="Martin A.A"/>
            <person name="De Silva N."/>
        </authorList>
    </citation>
    <scope>NUCLEOTIDE SEQUENCE</scope>
</reference>